<dbReference type="Gene3D" id="3.40.630.30">
    <property type="match status" value="1"/>
</dbReference>
<dbReference type="AlphaFoldDB" id="A0AAX3N459"/>
<dbReference type="EMBL" id="CP118101">
    <property type="protein sequence ID" value="WDH84648.1"/>
    <property type="molecule type" value="Genomic_DNA"/>
</dbReference>
<protein>
    <submittedName>
        <fullName evidence="2">GNAT family N-acetyltransferase</fullName>
    </submittedName>
</protein>
<dbReference type="GO" id="GO:0016747">
    <property type="term" value="F:acyltransferase activity, transferring groups other than amino-acyl groups"/>
    <property type="evidence" value="ECO:0007669"/>
    <property type="project" value="InterPro"/>
</dbReference>
<reference evidence="2" key="1">
    <citation type="submission" date="2023-02" db="EMBL/GenBank/DDBJ databases">
        <title>Pathogen: clinical or host-associated sample.</title>
        <authorList>
            <person name="Hergert J."/>
            <person name="Casey R."/>
            <person name="Wagner J."/>
            <person name="Young E.L."/>
            <person name="Oakeson K.F."/>
        </authorList>
    </citation>
    <scope>NUCLEOTIDE SEQUENCE</scope>
    <source>
        <strain evidence="2">2022CK-00830</strain>
    </source>
</reference>
<feature type="domain" description="N-acetyltransferase" evidence="1">
    <location>
        <begin position="4"/>
        <end position="159"/>
    </location>
</feature>
<evidence type="ECO:0000313" key="3">
    <source>
        <dbReference type="Proteomes" id="UP001220962"/>
    </source>
</evidence>
<name>A0AAX3N459_9BACL</name>
<gene>
    <name evidence="2" type="ORF">PUW23_10725</name>
</gene>
<dbReference type="Pfam" id="PF13508">
    <property type="entry name" value="Acetyltransf_7"/>
    <property type="match status" value="1"/>
</dbReference>
<dbReference type="InterPro" id="IPR000182">
    <property type="entry name" value="GNAT_dom"/>
</dbReference>
<proteinExistence type="predicted"/>
<dbReference type="RefSeq" id="WP_274359817.1">
    <property type="nucleotide sequence ID" value="NZ_CP118101.1"/>
</dbReference>
<organism evidence="2 3">
    <name type="scientific">Paenibacillus urinalis</name>
    <dbReference type="NCBI Taxonomy" id="521520"/>
    <lineage>
        <taxon>Bacteria</taxon>
        <taxon>Bacillati</taxon>
        <taxon>Bacillota</taxon>
        <taxon>Bacilli</taxon>
        <taxon>Bacillales</taxon>
        <taxon>Paenibacillaceae</taxon>
        <taxon>Paenibacillus</taxon>
    </lineage>
</organism>
<dbReference type="SUPFAM" id="SSF55729">
    <property type="entry name" value="Acyl-CoA N-acyltransferases (Nat)"/>
    <property type="match status" value="1"/>
</dbReference>
<dbReference type="InterPro" id="IPR016181">
    <property type="entry name" value="Acyl_CoA_acyltransferase"/>
</dbReference>
<sequence length="176" mass="20322">MSMILERLDSEKTLEQWKKAFERHKIVRADSFYEQCLHENKIGLRVTLLVYLDEQILAGCAHLKFESDYLYFRAQGIPEINDVNIFPEFRRRGIGNQLIEEFESIAAYNSYDSIGIGMGLYKDFGAAQRIYCKRGYIPDGNGLMNHNREVALGDQVEVNDDLLLYFVKELGNTAPK</sequence>
<evidence type="ECO:0000313" key="2">
    <source>
        <dbReference type="EMBL" id="WDH84648.1"/>
    </source>
</evidence>
<accession>A0AAX3N459</accession>
<dbReference type="CDD" id="cd04301">
    <property type="entry name" value="NAT_SF"/>
    <property type="match status" value="1"/>
</dbReference>
<dbReference type="PROSITE" id="PS51186">
    <property type="entry name" value="GNAT"/>
    <property type="match status" value="1"/>
</dbReference>
<evidence type="ECO:0000259" key="1">
    <source>
        <dbReference type="PROSITE" id="PS51186"/>
    </source>
</evidence>
<dbReference type="Proteomes" id="UP001220962">
    <property type="component" value="Chromosome"/>
</dbReference>